<reference evidence="3 4" key="1">
    <citation type="submission" date="2019-02" db="EMBL/GenBank/DDBJ databases">
        <title>Deep-cultivation of Planctomycetes and their phenomic and genomic characterization uncovers novel biology.</title>
        <authorList>
            <person name="Wiegand S."/>
            <person name="Jogler M."/>
            <person name="Boedeker C."/>
            <person name="Pinto D."/>
            <person name="Vollmers J."/>
            <person name="Rivas-Marin E."/>
            <person name="Kohn T."/>
            <person name="Peeters S.H."/>
            <person name="Heuer A."/>
            <person name="Rast P."/>
            <person name="Oberbeckmann S."/>
            <person name="Bunk B."/>
            <person name="Jeske O."/>
            <person name="Meyerdierks A."/>
            <person name="Storesund J.E."/>
            <person name="Kallscheuer N."/>
            <person name="Luecker S."/>
            <person name="Lage O.M."/>
            <person name="Pohl T."/>
            <person name="Merkel B.J."/>
            <person name="Hornburger P."/>
            <person name="Mueller R.-W."/>
            <person name="Bruemmer F."/>
            <person name="Labrenz M."/>
            <person name="Spormann A.M."/>
            <person name="Op den Camp H."/>
            <person name="Overmann J."/>
            <person name="Amann R."/>
            <person name="Jetten M.S.M."/>
            <person name="Mascher T."/>
            <person name="Medema M.H."/>
            <person name="Devos D.P."/>
            <person name="Kaster A.-K."/>
            <person name="Ovreas L."/>
            <person name="Rohde M."/>
            <person name="Galperin M.Y."/>
            <person name="Jogler C."/>
        </authorList>
    </citation>
    <scope>NUCLEOTIDE SEQUENCE [LARGE SCALE GENOMIC DNA]</scope>
    <source>
        <strain evidence="3 4">ETA_A1</strain>
    </source>
</reference>
<dbReference type="PANTHER" id="PTHR48079">
    <property type="entry name" value="PROTEIN YEEZ"/>
    <property type="match status" value="1"/>
</dbReference>
<feature type="transmembrane region" description="Helical" evidence="1">
    <location>
        <begin position="551"/>
        <end position="576"/>
    </location>
</feature>
<feature type="transmembrane region" description="Helical" evidence="1">
    <location>
        <begin position="460"/>
        <end position="480"/>
    </location>
</feature>
<feature type="transmembrane region" description="Helical" evidence="1">
    <location>
        <begin position="618"/>
        <end position="636"/>
    </location>
</feature>
<keyword evidence="3" id="KW-0413">Isomerase</keyword>
<dbReference type="SUPFAM" id="SSF51735">
    <property type="entry name" value="NAD(P)-binding Rossmann-fold domains"/>
    <property type="match status" value="1"/>
</dbReference>
<dbReference type="InterPro" id="IPR023393">
    <property type="entry name" value="START-like_dom_sf"/>
</dbReference>
<dbReference type="Gene3D" id="3.40.50.720">
    <property type="entry name" value="NAD(P)-binding Rossmann-like Domain"/>
    <property type="match status" value="1"/>
</dbReference>
<name>A0A517XLX6_9BACT</name>
<evidence type="ECO:0000259" key="2">
    <source>
        <dbReference type="Pfam" id="PF13460"/>
    </source>
</evidence>
<dbReference type="SUPFAM" id="SSF55961">
    <property type="entry name" value="Bet v1-like"/>
    <property type="match status" value="1"/>
</dbReference>
<dbReference type="Pfam" id="PF11066">
    <property type="entry name" value="DUF2867"/>
    <property type="match status" value="1"/>
</dbReference>
<keyword evidence="4" id="KW-1185">Reference proteome</keyword>
<feature type="transmembrane region" description="Helical" evidence="1">
    <location>
        <begin position="588"/>
        <end position="612"/>
    </location>
</feature>
<dbReference type="InterPro" id="IPR021295">
    <property type="entry name" value="DUF2867"/>
</dbReference>
<dbReference type="RefSeq" id="WP_202920595.1">
    <property type="nucleotide sequence ID" value="NZ_CP036273.1"/>
</dbReference>
<feature type="transmembrane region" description="Helical" evidence="1">
    <location>
        <begin position="513"/>
        <end position="539"/>
    </location>
</feature>
<feature type="transmembrane region" description="Helical" evidence="1">
    <location>
        <begin position="757"/>
        <end position="776"/>
    </location>
</feature>
<evidence type="ECO:0000313" key="4">
    <source>
        <dbReference type="Proteomes" id="UP000319576"/>
    </source>
</evidence>
<dbReference type="EMBL" id="CP036273">
    <property type="protein sequence ID" value="QDU18513.1"/>
    <property type="molecule type" value="Genomic_DNA"/>
</dbReference>
<dbReference type="InterPro" id="IPR036291">
    <property type="entry name" value="NAD(P)-bd_dom_sf"/>
</dbReference>
<evidence type="ECO:0000256" key="1">
    <source>
        <dbReference type="SAM" id="Phobius"/>
    </source>
</evidence>
<dbReference type="PANTHER" id="PTHR48079:SF6">
    <property type="entry name" value="NAD(P)-BINDING DOMAIN-CONTAINING PROTEIN-RELATED"/>
    <property type="match status" value="1"/>
</dbReference>
<accession>A0A517XLX6</accession>
<protein>
    <submittedName>
        <fullName evidence="3">3 beta-hydroxysteroid dehydrogenase/Delta 5--&gt;4-isomerase</fullName>
    </submittedName>
</protein>
<evidence type="ECO:0000313" key="3">
    <source>
        <dbReference type="EMBL" id="QDU18513.1"/>
    </source>
</evidence>
<dbReference type="AlphaFoldDB" id="A0A517XLX6"/>
<dbReference type="GO" id="GO:0016853">
    <property type="term" value="F:isomerase activity"/>
    <property type="evidence" value="ECO:0007669"/>
    <property type="project" value="UniProtKB-KW"/>
</dbReference>
<dbReference type="KEGG" id="uli:ETAA1_04030"/>
<feature type="domain" description="NAD(P)-binding" evidence="2">
    <location>
        <begin position="15"/>
        <end position="123"/>
    </location>
</feature>
<dbReference type="GO" id="GO:0005737">
    <property type="term" value="C:cytoplasm"/>
    <property type="evidence" value="ECO:0007669"/>
    <property type="project" value="TreeGrafter"/>
</dbReference>
<dbReference type="Pfam" id="PF13460">
    <property type="entry name" value="NAD_binding_10"/>
    <property type="match status" value="1"/>
</dbReference>
<dbReference type="Gene3D" id="3.30.530.20">
    <property type="match status" value="1"/>
</dbReference>
<dbReference type="GO" id="GO:0004029">
    <property type="term" value="F:aldehyde dehydrogenase (NAD+) activity"/>
    <property type="evidence" value="ECO:0007669"/>
    <property type="project" value="TreeGrafter"/>
</dbReference>
<dbReference type="InterPro" id="IPR016040">
    <property type="entry name" value="NAD(P)-bd_dom"/>
</dbReference>
<keyword evidence="1" id="KW-0812">Transmembrane</keyword>
<dbReference type="InterPro" id="IPR051783">
    <property type="entry name" value="NAD(P)-dependent_oxidoreduct"/>
</dbReference>
<gene>
    <name evidence="3" type="ORF">ETAA1_04030</name>
</gene>
<keyword evidence="1" id="KW-0472">Membrane</keyword>
<organism evidence="3 4">
    <name type="scientific">Urbifossiella limnaea</name>
    <dbReference type="NCBI Taxonomy" id="2528023"/>
    <lineage>
        <taxon>Bacteria</taxon>
        <taxon>Pseudomonadati</taxon>
        <taxon>Planctomycetota</taxon>
        <taxon>Planctomycetia</taxon>
        <taxon>Gemmatales</taxon>
        <taxon>Gemmataceae</taxon>
        <taxon>Urbifossiella</taxon>
    </lineage>
</organism>
<feature type="transmembrane region" description="Helical" evidence="1">
    <location>
        <begin position="726"/>
        <end position="745"/>
    </location>
</feature>
<dbReference type="Proteomes" id="UP000319576">
    <property type="component" value="Chromosome"/>
</dbReference>
<proteinExistence type="predicted"/>
<sequence>MTPPEATAESVFVTGATGYVGGRLVPALLAAGHRVRCLAREPRKLDDRAWRANPNVQVVTGDMSDVAHLAGQLAGCSAAYYLVHSMEVTGAEYAARDRLLAANFARAAARAGVARIIYLGGLGEMGAGLSEHLRSRREVETELASAGIPVTTFRAAMIIGAGSASFEILRYLVERLPVMVTPSWVTTECQPVAIDDALHWLVRCLGVTETAGKTLEIGGPDALPYRELMRIMAEELRLPKRLILPVPLLTPRLSSLWIGLVTPVSYRIARPLAEGLRNRVVVTSGEAQRLMPHAAAGVRDAIRQAIRSVEANAVETRWSAAGTVPGDPQWAGGTVFTDRRSVDIRADPRHVFAAVCRIGGGNGWYAGDVLWRVRGWMDTLVGGPGLRRGRRNAERVEFGEALDFWRVVGVERDRSLSLRAEMKLPGEAKLNFDVEPGAGGDRTRFTMTALFRPRGLLGLLYWYAVVPLHGIVFGGMLRGIRKTAEAMHRAENPEPDDGPRAAPAASGYGRARLWLGMSAVGTVVTLAALALALGLAARVAPDPDAPPATQVLALAGFVLGYALVHLPFDVVGGYLLPRRYGRSHPPPGRFLAGLARGAAAHAAVLLSAAVILMYAGRYAGVGGTVAAGAVFTLALLRGRVTIASAVAPLELTPSAPDGGAAGGPVPVVMAESPDEGFTGAVLGVVRPRLHLLPLKWGQVLGAEGLQITLRRRGLAVLTGSWRRGRVVALLFTLAGLTTAALAVGPARLGTAAGTIELSLWFTVWSFVGLLTLPTLSRRGVAEVDERLLAEGCPRGAVETTARRLDDLQDGERDRPALVETIFHPIPSLEQRLRGPRAHGRLGYWDAARTAVYLSLAGVGLLGRAVHCNCGRPALWVFLPTD</sequence>
<keyword evidence="1" id="KW-1133">Transmembrane helix</keyword>